<evidence type="ECO:0000313" key="2">
    <source>
        <dbReference type="EMBL" id="MCL6739656.1"/>
    </source>
</evidence>
<feature type="region of interest" description="Disordered" evidence="1">
    <location>
        <begin position="114"/>
        <end position="136"/>
    </location>
</feature>
<proteinExistence type="predicted"/>
<evidence type="ECO:0000313" key="3">
    <source>
        <dbReference type="Proteomes" id="UP001165383"/>
    </source>
</evidence>
<dbReference type="InterPro" id="IPR036610">
    <property type="entry name" value="PEBP-like_sf"/>
</dbReference>
<dbReference type="RefSeq" id="WP_249914139.1">
    <property type="nucleotide sequence ID" value="NZ_JAMGBB010000001.1"/>
</dbReference>
<name>A0ABT0S6A2_9SPHN</name>
<sequence length="191" mass="20377">MTARFSIMAHQWMRRGTAAALLAVATSCGASREEAAENGLKLHSSAFADGQALPVEFTCDGTGRSPPLNWSDPPAGTRSFALVVDDPDAPNGTFRHWGAYNIPSVARELAPGAGNHDEGPMGQARNDFGKPGYGGACPPKGHGPHHYRFRLMALDIENLEIGESPDVKALEAATERHLAGRAQLTGTYERK</sequence>
<dbReference type="GO" id="GO:0004860">
    <property type="term" value="F:protein kinase inhibitor activity"/>
    <property type="evidence" value="ECO:0007669"/>
    <property type="project" value="UniProtKB-KW"/>
</dbReference>
<dbReference type="EMBL" id="JAMGBB010000001">
    <property type="protein sequence ID" value="MCL6739656.1"/>
    <property type="molecule type" value="Genomic_DNA"/>
</dbReference>
<comment type="caution">
    <text evidence="2">The sequence shown here is derived from an EMBL/GenBank/DDBJ whole genome shotgun (WGS) entry which is preliminary data.</text>
</comment>
<dbReference type="InterPro" id="IPR005247">
    <property type="entry name" value="YbhB_YbcL/LppC-like"/>
</dbReference>
<evidence type="ECO:0000256" key="1">
    <source>
        <dbReference type="SAM" id="MobiDB-lite"/>
    </source>
</evidence>
<protein>
    <submittedName>
        <fullName evidence="2">YbhB/YbcL family Raf kinase inhibitor-like protein</fullName>
    </submittedName>
</protein>
<gene>
    <name evidence="2" type="ORF">LZ518_00665</name>
</gene>
<dbReference type="Proteomes" id="UP001165383">
    <property type="component" value="Unassembled WGS sequence"/>
</dbReference>
<dbReference type="Pfam" id="PF01161">
    <property type="entry name" value="PBP"/>
    <property type="match status" value="1"/>
</dbReference>
<dbReference type="InterPro" id="IPR008914">
    <property type="entry name" value="PEBP"/>
</dbReference>
<dbReference type="PANTHER" id="PTHR30289:SF1">
    <property type="entry name" value="PEBP (PHOSPHATIDYLETHANOLAMINE-BINDING PROTEIN) FAMILY PROTEIN"/>
    <property type="match status" value="1"/>
</dbReference>
<keyword evidence="2" id="KW-0649">Protein kinase inhibitor</keyword>
<keyword evidence="3" id="KW-1185">Reference proteome</keyword>
<dbReference type="PROSITE" id="PS51257">
    <property type="entry name" value="PROKAR_LIPOPROTEIN"/>
    <property type="match status" value="1"/>
</dbReference>
<dbReference type="PANTHER" id="PTHR30289">
    <property type="entry name" value="UNCHARACTERIZED PROTEIN YBCL-RELATED"/>
    <property type="match status" value="1"/>
</dbReference>
<organism evidence="2 3">
    <name type="scientific">Sphingomonas brevis</name>
    <dbReference type="NCBI Taxonomy" id="2908206"/>
    <lineage>
        <taxon>Bacteria</taxon>
        <taxon>Pseudomonadati</taxon>
        <taxon>Pseudomonadota</taxon>
        <taxon>Alphaproteobacteria</taxon>
        <taxon>Sphingomonadales</taxon>
        <taxon>Sphingomonadaceae</taxon>
        <taxon>Sphingomonas</taxon>
    </lineage>
</organism>
<dbReference type="CDD" id="cd00865">
    <property type="entry name" value="PEBP_bact_arch"/>
    <property type="match status" value="1"/>
</dbReference>
<reference evidence="2" key="1">
    <citation type="submission" date="2022-05" db="EMBL/GenBank/DDBJ databases">
        <authorList>
            <person name="Jo J.-H."/>
            <person name="Im W.-T."/>
        </authorList>
    </citation>
    <scope>NUCLEOTIDE SEQUENCE</scope>
    <source>
        <strain evidence="2">RB56-2</strain>
    </source>
</reference>
<dbReference type="SUPFAM" id="SSF49777">
    <property type="entry name" value="PEBP-like"/>
    <property type="match status" value="1"/>
</dbReference>
<dbReference type="Gene3D" id="3.90.280.10">
    <property type="entry name" value="PEBP-like"/>
    <property type="match status" value="1"/>
</dbReference>
<dbReference type="NCBIfam" id="TIGR00481">
    <property type="entry name" value="YbhB/YbcL family Raf kinase inhibitor-like protein"/>
    <property type="match status" value="1"/>
</dbReference>
<accession>A0ABT0S6A2</accession>